<evidence type="ECO:0000313" key="1">
    <source>
        <dbReference type="EMBL" id="KAI3722913.1"/>
    </source>
</evidence>
<reference evidence="1 2" key="2">
    <citation type="journal article" date="2022" name="Mol. Ecol. Resour.">
        <title>The genomes of chicory, endive, great burdock and yacon provide insights into Asteraceae paleo-polyploidization history and plant inulin production.</title>
        <authorList>
            <person name="Fan W."/>
            <person name="Wang S."/>
            <person name="Wang H."/>
            <person name="Wang A."/>
            <person name="Jiang F."/>
            <person name="Liu H."/>
            <person name="Zhao H."/>
            <person name="Xu D."/>
            <person name="Zhang Y."/>
        </authorList>
    </citation>
    <scope>NUCLEOTIDE SEQUENCE [LARGE SCALE GENOMIC DNA]</scope>
    <source>
        <strain evidence="2">cv. Punajuju</strain>
        <tissue evidence="1">Leaves</tissue>
    </source>
</reference>
<dbReference type="EMBL" id="CM042014">
    <property type="protein sequence ID" value="KAI3722913.1"/>
    <property type="molecule type" value="Genomic_DNA"/>
</dbReference>
<accession>A0ACB9BLM0</accession>
<evidence type="ECO:0000313" key="2">
    <source>
        <dbReference type="Proteomes" id="UP001055811"/>
    </source>
</evidence>
<gene>
    <name evidence="1" type="ORF">L2E82_34112</name>
</gene>
<comment type="caution">
    <text evidence="1">The sequence shown here is derived from an EMBL/GenBank/DDBJ whole genome shotgun (WGS) entry which is preliminary data.</text>
</comment>
<reference evidence="2" key="1">
    <citation type="journal article" date="2022" name="Mol. Ecol. Resour.">
        <title>The genomes of chicory, endive, great burdock and yacon provide insights into Asteraceae palaeo-polyploidization history and plant inulin production.</title>
        <authorList>
            <person name="Fan W."/>
            <person name="Wang S."/>
            <person name="Wang H."/>
            <person name="Wang A."/>
            <person name="Jiang F."/>
            <person name="Liu H."/>
            <person name="Zhao H."/>
            <person name="Xu D."/>
            <person name="Zhang Y."/>
        </authorList>
    </citation>
    <scope>NUCLEOTIDE SEQUENCE [LARGE SCALE GENOMIC DNA]</scope>
    <source>
        <strain evidence="2">cv. Punajuju</strain>
    </source>
</reference>
<dbReference type="Proteomes" id="UP001055811">
    <property type="component" value="Linkage Group LG06"/>
</dbReference>
<protein>
    <submittedName>
        <fullName evidence="1">Uncharacterized protein</fullName>
    </submittedName>
</protein>
<name>A0ACB9BLM0_CICIN</name>
<proteinExistence type="predicted"/>
<sequence length="110" mass="12778">MQWSLFRPCLRGRRTDGRSAWSEKERPESTNPVADLENGSIKLGNWIIHCVVKRVYRNFSLCLASVRLIHTLPSFLLSRDLKKQPWRKGTVKRLCAICQSFALMGLRITY</sequence>
<organism evidence="1 2">
    <name type="scientific">Cichorium intybus</name>
    <name type="common">Chicory</name>
    <dbReference type="NCBI Taxonomy" id="13427"/>
    <lineage>
        <taxon>Eukaryota</taxon>
        <taxon>Viridiplantae</taxon>
        <taxon>Streptophyta</taxon>
        <taxon>Embryophyta</taxon>
        <taxon>Tracheophyta</taxon>
        <taxon>Spermatophyta</taxon>
        <taxon>Magnoliopsida</taxon>
        <taxon>eudicotyledons</taxon>
        <taxon>Gunneridae</taxon>
        <taxon>Pentapetalae</taxon>
        <taxon>asterids</taxon>
        <taxon>campanulids</taxon>
        <taxon>Asterales</taxon>
        <taxon>Asteraceae</taxon>
        <taxon>Cichorioideae</taxon>
        <taxon>Cichorieae</taxon>
        <taxon>Cichoriinae</taxon>
        <taxon>Cichorium</taxon>
    </lineage>
</organism>
<keyword evidence="2" id="KW-1185">Reference proteome</keyword>